<evidence type="ECO:0000313" key="2">
    <source>
        <dbReference type="EMBL" id="OAG03647.1"/>
    </source>
</evidence>
<feature type="region of interest" description="Disordered" evidence="1">
    <location>
        <begin position="1"/>
        <end position="21"/>
    </location>
</feature>
<reference evidence="2 3" key="1">
    <citation type="submission" date="2016-05" db="EMBL/GenBank/DDBJ databases">
        <title>Comparative analysis of secretome profiles of manganese(II)-oxidizing ascomycete fungi.</title>
        <authorList>
            <consortium name="DOE Joint Genome Institute"/>
            <person name="Zeiner C.A."/>
            <person name="Purvine S.O."/>
            <person name="Zink E.M."/>
            <person name="Wu S."/>
            <person name="Pasa-Tolic L."/>
            <person name="Chaput D.L."/>
            <person name="Haridas S."/>
            <person name="Grigoriev I.V."/>
            <person name="Santelli C.M."/>
            <person name="Hansel C.M."/>
        </authorList>
    </citation>
    <scope>NUCLEOTIDE SEQUENCE [LARGE SCALE GENOMIC DNA]</scope>
    <source>
        <strain evidence="2 3">AP3s5-JAC2a</strain>
    </source>
</reference>
<protein>
    <recommendedName>
        <fullName evidence="4">Metallothionein</fullName>
    </recommendedName>
</protein>
<evidence type="ECO:0000313" key="3">
    <source>
        <dbReference type="Proteomes" id="UP000077069"/>
    </source>
</evidence>
<sequence length="113" mass="12385">MTRRASEPVKSFTGRSARRERATASLSVLRHLCGPSRALDRPHKQRREAYIRGQLCGEIPPPHNTQRSKSSSTYFRLSKSKPHITFTMGNCGCASSGTCNCGSSCGCDSCPHK</sequence>
<keyword evidence="3" id="KW-1185">Reference proteome</keyword>
<evidence type="ECO:0008006" key="4">
    <source>
        <dbReference type="Google" id="ProtNLM"/>
    </source>
</evidence>
<feature type="region of interest" description="Disordered" evidence="1">
    <location>
        <begin position="56"/>
        <end position="76"/>
    </location>
</feature>
<dbReference type="AlphaFoldDB" id="A0A177CA58"/>
<proteinExistence type="predicted"/>
<gene>
    <name evidence="2" type="ORF">CC84DRAFT_862203</name>
</gene>
<accession>A0A177CA58</accession>
<feature type="compositionally biased region" description="Polar residues" evidence="1">
    <location>
        <begin position="64"/>
        <end position="75"/>
    </location>
</feature>
<organism evidence="2 3">
    <name type="scientific">Paraphaeosphaeria sporulosa</name>
    <dbReference type="NCBI Taxonomy" id="1460663"/>
    <lineage>
        <taxon>Eukaryota</taxon>
        <taxon>Fungi</taxon>
        <taxon>Dikarya</taxon>
        <taxon>Ascomycota</taxon>
        <taxon>Pezizomycotina</taxon>
        <taxon>Dothideomycetes</taxon>
        <taxon>Pleosporomycetidae</taxon>
        <taxon>Pleosporales</taxon>
        <taxon>Massarineae</taxon>
        <taxon>Didymosphaeriaceae</taxon>
        <taxon>Paraphaeosphaeria</taxon>
    </lineage>
</organism>
<evidence type="ECO:0000256" key="1">
    <source>
        <dbReference type="SAM" id="MobiDB-lite"/>
    </source>
</evidence>
<dbReference type="InParanoid" id="A0A177CA58"/>
<dbReference type="EMBL" id="KV441554">
    <property type="protein sequence ID" value="OAG03647.1"/>
    <property type="molecule type" value="Genomic_DNA"/>
</dbReference>
<dbReference type="GeneID" id="28771159"/>
<name>A0A177CA58_9PLEO</name>
<dbReference type="Proteomes" id="UP000077069">
    <property type="component" value="Unassembled WGS sequence"/>
</dbReference>
<dbReference type="RefSeq" id="XP_018034012.1">
    <property type="nucleotide sequence ID" value="XM_018187673.1"/>
</dbReference>